<reference evidence="3" key="1">
    <citation type="submission" date="2006-06" db="EMBL/GenBank/DDBJ databases">
        <title>Complete sequence of Trichodesmium erythraeum IMS101.</title>
        <authorList>
            <consortium name="US DOE Joint Genome Institute"/>
            <person name="Copeland A."/>
            <person name="Lucas S."/>
            <person name="Lapidus A."/>
            <person name="Barry K."/>
            <person name="Detter J.C."/>
            <person name="Glavina del Rio T."/>
            <person name="Hammon N."/>
            <person name="Israni S."/>
            <person name="Dalin E."/>
            <person name="Tice H."/>
            <person name="Pitluck S."/>
            <person name="Kiss H."/>
            <person name="Munk A.C."/>
            <person name="Brettin T."/>
            <person name="Bruce D."/>
            <person name="Han C."/>
            <person name="Tapia R."/>
            <person name="Gilna P."/>
            <person name="Schmutz J."/>
            <person name="Larimer F."/>
            <person name="Land M."/>
            <person name="Hauser L."/>
            <person name="Kyrpides N."/>
            <person name="Kim E."/>
            <person name="Richardson P."/>
        </authorList>
    </citation>
    <scope>NUCLEOTIDE SEQUENCE [LARGE SCALE GENOMIC DNA]</scope>
    <source>
        <strain evidence="3">IMS101</strain>
    </source>
</reference>
<dbReference type="OrthoDB" id="9815644at2"/>
<dbReference type="Gene3D" id="3.40.50.720">
    <property type="entry name" value="NAD(P)-binding Rossmann-like Domain"/>
    <property type="match status" value="1"/>
</dbReference>
<dbReference type="AlphaFoldDB" id="Q112T1"/>
<evidence type="ECO:0000259" key="2">
    <source>
        <dbReference type="Pfam" id="PF08484"/>
    </source>
</evidence>
<dbReference type="Pfam" id="PF13489">
    <property type="entry name" value="Methyltransf_23"/>
    <property type="match status" value="1"/>
</dbReference>
<dbReference type="GO" id="GO:0008168">
    <property type="term" value="F:methyltransferase activity"/>
    <property type="evidence" value="ECO:0007669"/>
    <property type="project" value="UniProtKB-KW"/>
</dbReference>
<keyword evidence="3" id="KW-0489">Methyltransferase</keyword>
<name>Q112T1_TRIEI</name>
<dbReference type="InterPro" id="IPR029063">
    <property type="entry name" value="SAM-dependent_MTases_sf"/>
</dbReference>
<protein>
    <submittedName>
        <fullName evidence="3">C-methyltransferase</fullName>
    </submittedName>
</protein>
<evidence type="ECO:0000259" key="1">
    <source>
        <dbReference type="Pfam" id="PF08421"/>
    </source>
</evidence>
<dbReference type="Gene3D" id="3.40.50.150">
    <property type="entry name" value="Vaccinia Virus protein VP39"/>
    <property type="match status" value="1"/>
</dbReference>
<dbReference type="InterPro" id="IPR013630">
    <property type="entry name" value="Methyltransf_Zn-bd_dom_put"/>
</dbReference>
<dbReference type="CDD" id="cd02440">
    <property type="entry name" value="AdoMet_MTases"/>
    <property type="match status" value="1"/>
</dbReference>
<organism evidence="3">
    <name type="scientific">Trichodesmium erythraeum (strain IMS101)</name>
    <dbReference type="NCBI Taxonomy" id="203124"/>
    <lineage>
        <taxon>Bacteria</taxon>
        <taxon>Bacillati</taxon>
        <taxon>Cyanobacteriota</taxon>
        <taxon>Cyanophyceae</taxon>
        <taxon>Oscillatoriophycideae</taxon>
        <taxon>Oscillatoriales</taxon>
        <taxon>Microcoleaceae</taxon>
        <taxon>Trichodesmium</taxon>
    </lineage>
</organism>
<evidence type="ECO:0000313" key="3">
    <source>
        <dbReference type="EMBL" id="ABG51493.1"/>
    </source>
</evidence>
<dbReference type="InterPro" id="IPR013691">
    <property type="entry name" value="MeTrfase_14"/>
</dbReference>
<dbReference type="RefSeq" id="WP_011611861.1">
    <property type="nucleotide sequence ID" value="NC_008312.1"/>
</dbReference>
<accession>Q112T1</accession>
<dbReference type="STRING" id="203124.Tery_2265"/>
<keyword evidence="3" id="KW-0808">Transferase</keyword>
<dbReference type="SUPFAM" id="SSF53335">
    <property type="entry name" value="S-adenosyl-L-methionine-dependent methyltransferases"/>
    <property type="match status" value="1"/>
</dbReference>
<dbReference type="KEGG" id="ter:Tery_2265"/>
<dbReference type="Gene3D" id="6.20.50.110">
    <property type="entry name" value="Methyltransferase, zinc-binding domain"/>
    <property type="match status" value="1"/>
</dbReference>
<dbReference type="Pfam" id="PF08421">
    <property type="entry name" value="Methyltransf_13"/>
    <property type="match status" value="1"/>
</dbReference>
<gene>
    <name evidence="3" type="ordered locus">Tery_2265</name>
</gene>
<dbReference type="HOGENOM" id="CLU_038800_0_0_3"/>
<proteinExistence type="predicted"/>
<dbReference type="PANTHER" id="PTHR43861">
    <property type="entry name" value="TRANS-ACONITATE 2-METHYLTRANSFERASE-RELATED"/>
    <property type="match status" value="1"/>
</dbReference>
<feature type="domain" description="Methyltransferase putative zinc binding" evidence="1">
    <location>
        <begin position="13"/>
        <end position="75"/>
    </location>
</feature>
<dbReference type="GO" id="GO:0032259">
    <property type="term" value="P:methylation"/>
    <property type="evidence" value="ECO:0007669"/>
    <property type="project" value="UniProtKB-KW"/>
</dbReference>
<dbReference type="PANTHER" id="PTHR43861:SF5">
    <property type="entry name" value="BLL5978 PROTEIN"/>
    <property type="match status" value="1"/>
</dbReference>
<dbReference type="EMBL" id="CP000393">
    <property type="protein sequence ID" value="ABG51493.1"/>
    <property type="molecule type" value="Genomic_DNA"/>
</dbReference>
<dbReference type="Pfam" id="PF08484">
    <property type="entry name" value="Methyltransf_14"/>
    <property type="match status" value="1"/>
</dbReference>
<dbReference type="InterPro" id="IPR038576">
    <property type="entry name" value="Methyltransf_Zn-bd_dom_put_sf"/>
</dbReference>
<sequence length="436" mass="49283">MTQSTSYSEITKCRVCGSEKLTPVLSLGSQPLSGIYPSPDSPDPSTSPLDLVICDSEEGCRTLQLKHSADAWEMYGDNYGFLSATSPTMCRHLQGIVTEALELVQPNPGDVVLDIACNDGTLLNFYRDRNLTRIGMDPSSKKSADKFDADIQVIYDFFSADGVREMVGDKKCKIITSIAMFYDLEDPIDFMKQIHSVLAPDGIWVFELSYMPLMLKNLTYGQIMHEHLTYLGLQQIQWMAERADLKILDVSLNFMHGGSFRIKAARKENPMKPNHEAIEKILDAEKPLATMAPFERFHNRIIQHRHEIRAFFDLMRSSGKKVYGYGASTKGNIVLNYCGITPQDLIAISDLEPQKDGAVTPGTRIPIISHEKLREIHPDYALVLAWHYRPEIINSEINYLEKGGKLVFDLPRPHTVNLENYQYYLNASFEDLAFSL</sequence>
<dbReference type="eggNOG" id="COG0500">
    <property type="taxonomic scope" value="Bacteria"/>
</dbReference>
<feature type="domain" description="C-methyltransferase" evidence="2">
    <location>
        <begin position="255"/>
        <end position="411"/>
    </location>
</feature>